<name>W9VER6_9GAMM</name>
<keyword evidence="8" id="KW-1185">Reference proteome</keyword>
<evidence type="ECO:0000313" key="8">
    <source>
        <dbReference type="Proteomes" id="UP000019460"/>
    </source>
</evidence>
<dbReference type="InterPro" id="IPR052163">
    <property type="entry name" value="DGC-Regulatory_Protein"/>
</dbReference>
<dbReference type="AlphaFoldDB" id="W9VER6"/>
<dbReference type="NCBIfam" id="TIGR00254">
    <property type="entry name" value="GGDEF"/>
    <property type="match status" value="1"/>
</dbReference>
<comment type="caution">
    <text evidence="7">The sequence shown here is derived from an EMBL/GenBank/DDBJ whole genome shotgun (WGS) entry which is preliminary data.</text>
</comment>
<dbReference type="Pfam" id="PF00989">
    <property type="entry name" value="PAS"/>
    <property type="match status" value="1"/>
</dbReference>
<feature type="domain" description="GGDEF" evidence="6">
    <location>
        <begin position="238"/>
        <end position="371"/>
    </location>
</feature>
<dbReference type="CDD" id="cd01949">
    <property type="entry name" value="GGDEF"/>
    <property type="match status" value="1"/>
</dbReference>
<comment type="cofactor">
    <cofactor evidence="1">
        <name>Mg(2+)</name>
        <dbReference type="ChEBI" id="CHEBI:18420"/>
    </cofactor>
</comment>
<evidence type="ECO:0000259" key="5">
    <source>
        <dbReference type="PROSITE" id="PS50113"/>
    </source>
</evidence>
<dbReference type="FunFam" id="3.30.70.270:FF:000001">
    <property type="entry name" value="Diguanylate cyclase domain protein"/>
    <property type="match status" value="1"/>
</dbReference>
<keyword evidence="2" id="KW-0175">Coiled coil</keyword>
<dbReference type="InterPro" id="IPR000014">
    <property type="entry name" value="PAS"/>
</dbReference>
<dbReference type="Gene3D" id="3.30.70.270">
    <property type="match status" value="1"/>
</dbReference>
<reference evidence="7 8" key="1">
    <citation type="submission" date="2012-11" db="EMBL/GenBank/DDBJ databases">
        <title>Genome assembly of Thiorhodococcus sp. AK35.</title>
        <authorList>
            <person name="Nupur N."/>
            <person name="Khatri I."/>
            <person name="Subramanian S."/>
            <person name="Pinnaka A."/>
        </authorList>
    </citation>
    <scope>NUCLEOTIDE SEQUENCE [LARGE SCALE GENOMIC DNA]</scope>
    <source>
        <strain evidence="7 8">AK35</strain>
    </source>
</reference>
<dbReference type="InterPro" id="IPR043128">
    <property type="entry name" value="Rev_trsase/Diguanyl_cyclase"/>
</dbReference>
<dbReference type="STRING" id="1249627.D779_2678"/>
<dbReference type="Proteomes" id="UP000019460">
    <property type="component" value="Unassembled WGS sequence"/>
</dbReference>
<accession>W9VER6</accession>
<dbReference type="SUPFAM" id="SSF55073">
    <property type="entry name" value="Nucleotide cyclase"/>
    <property type="match status" value="1"/>
</dbReference>
<dbReference type="GO" id="GO:0003824">
    <property type="term" value="F:catalytic activity"/>
    <property type="evidence" value="ECO:0007669"/>
    <property type="project" value="UniProtKB-ARBA"/>
</dbReference>
<dbReference type="Gene3D" id="3.30.450.20">
    <property type="entry name" value="PAS domain"/>
    <property type="match status" value="1"/>
</dbReference>
<dbReference type="PROSITE" id="PS50887">
    <property type="entry name" value="GGDEF"/>
    <property type="match status" value="1"/>
</dbReference>
<sequence length="389" mass="43340">MLATIVSLTALALDTATGLPSTTTALLAALTIGLALILVFFVLPWRGMREISQRKSLEAELRARIAAVEAAGDAIVITDPHGHVLYANPAFSTQTGYSLEEVKGKHTRIFKSGRHPADFYADLWKTVLDGRVWRGELFNRRKDGSLCEEEMTIAPVLDDSARVEYFVAIKRDISERRNMERALQRANQQLQKNLAQIRLLQEELAEQAIRDPLTGLHNRRYLDETLPRELARAQHEGYSITAAMVDVDHFKRINDTWGHPAGDALLKSLAKLLQQRFREGDIVCRYGGEEFLVLLPHAPGHNCLSRAEALRLEFAEVRVPYQDTQLQATLSVGLASYPECACSSLELIGNADSALYRAKRGGRNRIEVFLAQTSAETTESTRTRAAPPP</sequence>
<dbReference type="CDD" id="cd00130">
    <property type="entry name" value="PAS"/>
    <property type="match status" value="1"/>
</dbReference>
<dbReference type="PROSITE" id="PS50113">
    <property type="entry name" value="PAC"/>
    <property type="match status" value="1"/>
</dbReference>
<dbReference type="InterPro" id="IPR013767">
    <property type="entry name" value="PAS_fold"/>
</dbReference>
<evidence type="ECO:0000259" key="6">
    <source>
        <dbReference type="PROSITE" id="PS50887"/>
    </source>
</evidence>
<dbReference type="SMART" id="SM00086">
    <property type="entry name" value="PAC"/>
    <property type="match status" value="1"/>
</dbReference>
<gene>
    <name evidence="7" type="ORF">D779_2678</name>
</gene>
<dbReference type="InterPro" id="IPR000160">
    <property type="entry name" value="GGDEF_dom"/>
</dbReference>
<dbReference type="InterPro" id="IPR029787">
    <property type="entry name" value="Nucleotide_cyclase"/>
</dbReference>
<keyword evidence="3" id="KW-1133">Transmembrane helix</keyword>
<dbReference type="PANTHER" id="PTHR46663:SF4">
    <property type="entry name" value="DIGUANYLATE CYCLASE DGCT-RELATED"/>
    <property type="match status" value="1"/>
</dbReference>
<evidence type="ECO:0000256" key="3">
    <source>
        <dbReference type="SAM" id="Phobius"/>
    </source>
</evidence>
<feature type="domain" description="PAC" evidence="5">
    <location>
        <begin position="131"/>
        <end position="185"/>
    </location>
</feature>
<evidence type="ECO:0008006" key="9">
    <source>
        <dbReference type="Google" id="ProtNLM"/>
    </source>
</evidence>
<dbReference type="eggNOG" id="COG3706">
    <property type="taxonomic scope" value="Bacteria"/>
</dbReference>
<dbReference type="InterPro" id="IPR000700">
    <property type="entry name" value="PAS-assoc_C"/>
</dbReference>
<dbReference type="Pfam" id="PF00990">
    <property type="entry name" value="GGDEF"/>
    <property type="match status" value="1"/>
</dbReference>
<dbReference type="InterPro" id="IPR035965">
    <property type="entry name" value="PAS-like_dom_sf"/>
</dbReference>
<feature type="coiled-coil region" evidence="2">
    <location>
        <begin position="169"/>
        <end position="207"/>
    </location>
</feature>
<dbReference type="SMART" id="SM00091">
    <property type="entry name" value="PAS"/>
    <property type="match status" value="1"/>
</dbReference>
<dbReference type="NCBIfam" id="TIGR00229">
    <property type="entry name" value="sensory_box"/>
    <property type="match status" value="1"/>
</dbReference>
<dbReference type="PATRIC" id="fig|1249627.3.peg.2843"/>
<evidence type="ECO:0000313" key="7">
    <source>
        <dbReference type="EMBL" id="EXJ14537.1"/>
    </source>
</evidence>
<evidence type="ECO:0000259" key="4">
    <source>
        <dbReference type="PROSITE" id="PS50112"/>
    </source>
</evidence>
<dbReference type="SUPFAM" id="SSF55785">
    <property type="entry name" value="PYP-like sensor domain (PAS domain)"/>
    <property type="match status" value="1"/>
</dbReference>
<keyword evidence="3" id="KW-0812">Transmembrane</keyword>
<keyword evidence="3" id="KW-0472">Membrane</keyword>
<dbReference type="SMART" id="SM00267">
    <property type="entry name" value="GGDEF"/>
    <property type="match status" value="1"/>
</dbReference>
<feature type="domain" description="PAS" evidence="4">
    <location>
        <begin position="67"/>
        <end position="118"/>
    </location>
</feature>
<dbReference type="PROSITE" id="PS50112">
    <property type="entry name" value="PAS"/>
    <property type="match status" value="1"/>
</dbReference>
<evidence type="ECO:0000256" key="1">
    <source>
        <dbReference type="ARBA" id="ARBA00001946"/>
    </source>
</evidence>
<dbReference type="EMBL" id="AONC01000040">
    <property type="protein sequence ID" value="EXJ14537.1"/>
    <property type="molecule type" value="Genomic_DNA"/>
</dbReference>
<dbReference type="InterPro" id="IPR001610">
    <property type="entry name" value="PAC"/>
</dbReference>
<dbReference type="PANTHER" id="PTHR46663">
    <property type="entry name" value="DIGUANYLATE CYCLASE DGCT-RELATED"/>
    <property type="match status" value="1"/>
</dbReference>
<feature type="transmembrane region" description="Helical" evidence="3">
    <location>
        <begin position="28"/>
        <end position="45"/>
    </location>
</feature>
<proteinExistence type="predicted"/>
<evidence type="ECO:0000256" key="2">
    <source>
        <dbReference type="SAM" id="Coils"/>
    </source>
</evidence>
<protein>
    <recommendedName>
        <fullName evidence="9">Diguanylate cyclase</fullName>
    </recommendedName>
</protein>
<organism evidence="7 8">
    <name type="scientific">Imhoffiella purpurea</name>
    <dbReference type="NCBI Taxonomy" id="1249627"/>
    <lineage>
        <taxon>Bacteria</taxon>
        <taxon>Pseudomonadati</taxon>
        <taxon>Pseudomonadota</taxon>
        <taxon>Gammaproteobacteria</taxon>
        <taxon>Chromatiales</taxon>
        <taxon>Chromatiaceae</taxon>
        <taxon>Imhoffiella</taxon>
    </lineage>
</organism>